<sequence>MLTEKSRSNGGQYANLVYCNSRHYRSCRVTREHGRCRQRLLAVDIAFGCTIAISCWPILCAAESVRMSDLVGSLPESVQVKTIHAKKSWVGLWGQSVVVLVVEYIRKGYLWRILTNKEVV</sequence>
<evidence type="ECO:0000313" key="3">
    <source>
        <dbReference type="Proteomes" id="UP001603857"/>
    </source>
</evidence>
<name>A0ABD1N1Y2_9FABA</name>
<protein>
    <submittedName>
        <fullName evidence="2">Uncharacterized protein</fullName>
    </submittedName>
</protein>
<evidence type="ECO:0000256" key="1">
    <source>
        <dbReference type="SAM" id="Phobius"/>
    </source>
</evidence>
<proteinExistence type="predicted"/>
<dbReference type="Proteomes" id="UP001603857">
    <property type="component" value="Unassembled WGS sequence"/>
</dbReference>
<accession>A0ABD1N1Y2</accession>
<keyword evidence="1" id="KW-0472">Membrane</keyword>
<feature type="transmembrane region" description="Helical" evidence="1">
    <location>
        <begin position="40"/>
        <end position="59"/>
    </location>
</feature>
<dbReference type="AlphaFoldDB" id="A0ABD1N1Y2"/>
<gene>
    <name evidence="2" type="ORF">Fmac_010043</name>
</gene>
<evidence type="ECO:0000313" key="2">
    <source>
        <dbReference type="EMBL" id="KAL2342103.1"/>
    </source>
</evidence>
<keyword evidence="1" id="KW-1133">Transmembrane helix</keyword>
<organism evidence="2 3">
    <name type="scientific">Flemingia macrophylla</name>
    <dbReference type="NCBI Taxonomy" id="520843"/>
    <lineage>
        <taxon>Eukaryota</taxon>
        <taxon>Viridiplantae</taxon>
        <taxon>Streptophyta</taxon>
        <taxon>Embryophyta</taxon>
        <taxon>Tracheophyta</taxon>
        <taxon>Spermatophyta</taxon>
        <taxon>Magnoliopsida</taxon>
        <taxon>eudicotyledons</taxon>
        <taxon>Gunneridae</taxon>
        <taxon>Pentapetalae</taxon>
        <taxon>rosids</taxon>
        <taxon>fabids</taxon>
        <taxon>Fabales</taxon>
        <taxon>Fabaceae</taxon>
        <taxon>Papilionoideae</taxon>
        <taxon>50 kb inversion clade</taxon>
        <taxon>NPAAA clade</taxon>
        <taxon>indigoferoid/millettioid clade</taxon>
        <taxon>Phaseoleae</taxon>
        <taxon>Flemingia</taxon>
    </lineage>
</organism>
<keyword evidence="1" id="KW-0812">Transmembrane</keyword>
<keyword evidence="3" id="KW-1185">Reference proteome</keyword>
<reference evidence="2 3" key="1">
    <citation type="submission" date="2024-08" db="EMBL/GenBank/DDBJ databases">
        <title>Insights into the chromosomal genome structure of Flemingia macrophylla.</title>
        <authorList>
            <person name="Ding Y."/>
            <person name="Zhao Y."/>
            <person name="Bi W."/>
            <person name="Wu M."/>
            <person name="Zhao G."/>
            <person name="Gong Y."/>
            <person name="Li W."/>
            <person name="Zhang P."/>
        </authorList>
    </citation>
    <scope>NUCLEOTIDE SEQUENCE [LARGE SCALE GENOMIC DNA]</scope>
    <source>
        <strain evidence="2">DYQJB</strain>
        <tissue evidence="2">Leaf</tissue>
    </source>
</reference>
<comment type="caution">
    <text evidence="2">The sequence shown here is derived from an EMBL/GenBank/DDBJ whole genome shotgun (WGS) entry which is preliminary data.</text>
</comment>
<dbReference type="EMBL" id="JBGMDY010000003">
    <property type="protein sequence ID" value="KAL2342103.1"/>
    <property type="molecule type" value="Genomic_DNA"/>
</dbReference>